<keyword evidence="1" id="KW-0472">Membrane</keyword>
<dbReference type="Pfam" id="PF09586">
    <property type="entry name" value="YfhO"/>
    <property type="match status" value="1"/>
</dbReference>
<dbReference type="PANTHER" id="PTHR38454">
    <property type="entry name" value="INTEGRAL MEMBRANE PROTEIN-RELATED"/>
    <property type="match status" value="1"/>
</dbReference>
<feature type="transmembrane region" description="Helical" evidence="1">
    <location>
        <begin position="172"/>
        <end position="189"/>
    </location>
</feature>
<keyword evidence="3" id="KW-1185">Reference proteome</keyword>
<dbReference type="EMBL" id="JMIH01000024">
    <property type="protein sequence ID" value="KEO72376.1"/>
    <property type="molecule type" value="Genomic_DNA"/>
</dbReference>
<feature type="transmembrane region" description="Helical" evidence="1">
    <location>
        <begin position="98"/>
        <end position="117"/>
    </location>
</feature>
<organism evidence="2 3">
    <name type="scientific">Anditalea andensis</name>
    <dbReference type="NCBI Taxonomy" id="1048983"/>
    <lineage>
        <taxon>Bacteria</taxon>
        <taxon>Pseudomonadati</taxon>
        <taxon>Bacteroidota</taxon>
        <taxon>Cytophagia</taxon>
        <taxon>Cytophagales</taxon>
        <taxon>Cytophagaceae</taxon>
        <taxon>Anditalea</taxon>
    </lineage>
</organism>
<feature type="transmembrane region" description="Helical" evidence="1">
    <location>
        <begin position="402"/>
        <end position="424"/>
    </location>
</feature>
<dbReference type="STRING" id="1048983.EL17_16655"/>
<proteinExistence type="predicted"/>
<feature type="transmembrane region" description="Helical" evidence="1">
    <location>
        <begin position="436"/>
        <end position="457"/>
    </location>
</feature>
<dbReference type="Proteomes" id="UP000027821">
    <property type="component" value="Unassembled WGS sequence"/>
</dbReference>
<evidence type="ECO:0000256" key="1">
    <source>
        <dbReference type="SAM" id="Phobius"/>
    </source>
</evidence>
<feature type="transmembrane region" description="Helical" evidence="1">
    <location>
        <begin position="124"/>
        <end position="143"/>
    </location>
</feature>
<accession>A0A074KQZ1</accession>
<feature type="transmembrane region" description="Helical" evidence="1">
    <location>
        <begin position="195"/>
        <end position="214"/>
    </location>
</feature>
<feature type="transmembrane region" description="Helical" evidence="1">
    <location>
        <begin position="149"/>
        <end position="167"/>
    </location>
</feature>
<keyword evidence="1" id="KW-0812">Transmembrane</keyword>
<reference evidence="2 3" key="1">
    <citation type="submission" date="2014-04" db="EMBL/GenBank/DDBJ databases">
        <title>Characterization and application of a salt tolerant electro-active bacterium.</title>
        <authorList>
            <person name="Yang L."/>
            <person name="Wei S."/>
            <person name="Tay Q.X.M."/>
        </authorList>
    </citation>
    <scope>NUCLEOTIDE SEQUENCE [LARGE SCALE GENOMIC DNA]</scope>
    <source>
        <strain evidence="2 3">LY1</strain>
    </source>
</reference>
<feature type="transmembrane region" description="Helical" evidence="1">
    <location>
        <begin position="12"/>
        <end position="32"/>
    </location>
</feature>
<feature type="transmembrane region" description="Helical" evidence="1">
    <location>
        <begin position="226"/>
        <end position="248"/>
    </location>
</feature>
<evidence type="ECO:0000313" key="2">
    <source>
        <dbReference type="EMBL" id="KEO72376.1"/>
    </source>
</evidence>
<dbReference type="PANTHER" id="PTHR38454:SF1">
    <property type="entry name" value="INTEGRAL MEMBRANE PROTEIN"/>
    <property type="match status" value="1"/>
</dbReference>
<keyword evidence="1" id="KW-1133">Transmembrane helix</keyword>
<dbReference type="eggNOG" id="COG4485">
    <property type="taxonomic scope" value="Bacteria"/>
</dbReference>
<feature type="transmembrane region" description="Helical" evidence="1">
    <location>
        <begin position="516"/>
        <end position="533"/>
    </location>
</feature>
<feature type="transmembrane region" description="Helical" evidence="1">
    <location>
        <begin position="344"/>
        <end position="361"/>
    </location>
</feature>
<protein>
    <submittedName>
        <fullName evidence="2">Membrane protein</fullName>
    </submittedName>
</protein>
<gene>
    <name evidence="2" type="ORF">EL17_16655</name>
</gene>
<feature type="transmembrane region" description="Helical" evidence="1">
    <location>
        <begin position="368"/>
        <end position="390"/>
    </location>
</feature>
<dbReference type="AlphaFoldDB" id="A0A074KQZ1"/>
<sequence>MHIDFRREILPHLLGIISFYLIVTVYFSPIVFDGKMMFQNDILQWEGSAREILDHRSTTGEEPLWTNRMFGGMPAYLISTEFPGDISNILIKVLTLGLPHPINSLFLGMVGMYILLLSFRIRSAIAVAGAWAFAFNTFHIISLEAGHNAKIWSICLIPLILAGIHLVFTRRVLLGAAIFALALMLQLKFNHLQITYYTLLIVFIYGIGQLIGFAKSRQMPDFGKAVGILTLSALLAIGANAGRLYTIYEYGNYSIRGAATLSGDDRAGDGLGRDYAFHWSQGKLETLTFLIPNFYGGGSREDLGQNSQSETVLHQNGVPASQIREFTRNAPTYWGDQPGTGGPIYGGAIMVFLFVLGLLFAPVKYRVIFLAITFLSFMLAWGSNLAWFNYTLFDYLPGYNKFRAVSMALCMALFSIPVLGAIGLERILKSTRNPKVVKSLGIAFGIAGGLALIFALFPGLFGYRAPVDEQLPDFLRDALRTDRKNMLRSDAWRTFILIALTAGLIFSYLKNKIMANYAAIGIAVLVLLDVWLVNRRYLDNDSFVLNPRAQFFAPTPADERIMADDSYFRVLNLDNPFNEARTSYRFNSIGGYHGAKMRRYQDLIERVLSGEMSRFISRAQEGNFDFTDLNGLNMLNTKYFYIGTSENQVFRNDYAMGEGWFPENIITVNNNDEEITLLNEANIRNSATLNTQEFGQAHSGIGEVRLKHYQPNQISYIIEASQGGLVVFSEIYYPKGWKASINGNDVEILRVNYLLRGLSVPDGSSEVIFRFEPDGYYTTTSLMVILQYIILLLLIGSIIVNVKQIKNGREG</sequence>
<dbReference type="InterPro" id="IPR018580">
    <property type="entry name" value="Uncharacterised_YfhO"/>
</dbReference>
<dbReference type="OrthoDB" id="9772884at2"/>
<feature type="transmembrane region" description="Helical" evidence="1">
    <location>
        <begin position="491"/>
        <end position="509"/>
    </location>
</feature>
<dbReference type="RefSeq" id="WP_035076862.1">
    <property type="nucleotide sequence ID" value="NZ_JMIH01000024.1"/>
</dbReference>
<evidence type="ECO:0000313" key="3">
    <source>
        <dbReference type="Proteomes" id="UP000027821"/>
    </source>
</evidence>
<comment type="caution">
    <text evidence="2">The sequence shown here is derived from an EMBL/GenBank/DDBJ whole genome shotgun (WGS) entry which is preliminary data.</text>
</comment>
<name>A0A074KQZ1_9BACT</name>
<feature type="transmembrane region" description="Helical" evidence="1">
    <location>
        <begin position="782"/>
        <end position="802"/>
    </location>
</feature>